<protein>
    <submittedName>
        <fullName evidence="1">Uncharacterized protein</fullName>
    </submittedName>
</protein>
<dbReference type="Proteomes" id="UP000292447">
    <property type="component" value="Chromosome II"/>
</dbReference>
<organism evidence="1 2">
    <name type="scientific">Metschnikowia aff. pulcherrima</name>
    <dbReference type="NCBI Taxonomy" id="2163413"/>
    <lineage>
        <taxon>Eukaryota</taxon>
        <taxon>Fungi</taxon>
        <taxon>Dikarya</taxon>
        <taxon>Ascomycota</taxon>
        <taxon>Saccharomycotina</taxon>
        <taxon>Pichiomycetes</taxon>
        <taxon>Metschnikowiaceae</taxon>
        <taxon>Metschnikowia</taxon>
    </lineage>
</organism>
<dbReference type="AlphaFoldDB" id="A0A4V1ADZ1"/>
<keyword evidence="2" id="KW-1185">Reference proteome</keyword>
<evidence type="ECO:0000313" key="1">
    <source>
        <dbReference type="EMBL" id="QBM87393.1"/>
    </source>
</evidence>
<proteinExistence type="predicted"/>
<accession>A0A4V1ADZ1</accession>
<reference evidence="2" key="1">
    <citation type="submission" date="2019-03" db="EMBL/GenBank/DDBJ databases">
        <title>Snf2 controls pulcherriminic acid biosynthesis and connects pigmentation and antifungal activity of the yeast Metschnikowia pulcherrima.</title>
        <authorList>
            <person name="Gore-Lloyd D."/>
            <person name="Sumann I."/>
            <person name="Brachmann A.O."/>
            <person name="Schneeberger K."/>
            <person name="Ortiz-Merino R.A."/>
            <person name="Moreno-Beltran M."/>
            <person name="Schlaefli M."/>
            <person name="Kirner P."/>
            <person name="Santos Kron A."/>
            <person name="Wolfe K.H."/>
            <person name="Piel J."/>
            <person name="Ahrens C.H."/>
            <person name="Henk D."/>
            <person name="Freimoser F.M."/>
        </authorList>
    </citation>
    <scope>NUCLEOTIDE SEQUENCE [LARGE SCALE GENOMIC DNA]</scope>
    <source>
        <strain evidence="2">APC 1.2</strain>
    </source>
</reference>
<name>A0A4V1ADZ1_9ASCO</name>
<evidence type="ECO:0000313" key="2">
    <source>
        <dbReference type="Proteomes" id="UP000292447"/>
    </source>
</evidence>
<dbReference type="EMBL" id="CP034457">
    <property type="protein sequence ID" value="QBM87393.1"/>
    <property type="molecule type" value="Genomic_DNA"/>
</dbReference>
<sequence length="180" mass="20283">MNSTCISAAPYEKAMETLEAMEVHTGHKLHFTACASNIREFAGKLNSVRLTELHLTILELGNNDMDEISQLYENTKRLGLGVHPLTACSITYRAENKDSTNNSVRLMIITNLLGQLNWRSCTKADLSLYVNYLENDSRLDLLQDLPVNVYISGMTAPDDPAESVQMKMLERSYLYLDGYL</sequence>
<gene>
    <name evidence="1" type="ORF">METSCH_B05950</name>
</gene>